<dbReference type="Pfam" id="PF00085">
    <property type="entry name" value="Thioredoxin"/>
    <property type="match status" value="1"/>
</dbReference>
<name>I1P7Z2_ORYGL</name>
<dbReference type="PANTHER" id="PTHR43601">
    <property type="entry name" value="THIOREDOXIN, MITOCHONDRIAL"/>
    <property type="match status" value="1"/>
</dbReference>
<dbReference type="HOGENOM" id="CLU_055041_1_1_1"/>
<evidence type="ECO:0000256" key="2">
    <source>
        <dbReference type="ARBA" id="ARBA00023284"/>
    </source>
</evidence>
<dbReference type="PROSITE" id="PS51352">
    <property type="entry name" value="THIOREDOXIN_2"/>
    <property type="match status" value="1"/>
</dbReference>
<protein>
    <recommendedName>
        <fullName evidence="3">Thioredoxin domain-containing protein</fullName>
    </recommendedName>
</protein>
<dbReference type="eggNOG" id="KOG0907">
    <property type="taxonomic scope" value="Eukaryota"/>
</dbReference>
<evidence type="ECO:0000313" key="5">
    <source>
        <dbReference type="Proteomes" id="UP000007306"/>
    </source>
</evidence>
<dbReference type="Proteomes" id="UP000007306">
    <property type="component" value="Chromosome 3"/>
</dbReference>
<keyword evidence="5" id="KW-1185">Reference proteome</keyword>
<dbReference type="GO" id="GO:0045454">
    <property type="term" value="P:cell redox homeostasis"/>
    <property type="evidence" value="ECO:0007669"/>
    <property type="project" value="TreeGrafter"/>
</dbReference>
<dbReference type="CDD" id="cd02947">
    <property type="entry name" value="TRX_family"/>
    <property type="match status" value="1"/>
</dbReference>
<accession>I1P7Z2</accession>
<dbReference type="AlphaFoldDB" id="I1P7Z2"/>
<dbReference type="SUPFAM" id="SSF52833">
    <property type="entry name" value="Thioredoxin-like"/>
    <property type="match status" value="1"/>
</dbReference>
<dbReference type="InterPro" id="IPR013766">
    <property type="entry name" value="Thioredoxin_domain"/>
</dbReference>
<dbReference type="STRING" id="4538.I1P7Z2"/>
<evidence type="ECO:0000313" key="4">
    <source>
        <dbReference type="EnsemblPlants" id="ORGLA03G0048800.1"/>
    </source>
</evidence>
<proteinExistence type="inferred from homology"/>
<dbReference type="InterPro" id="IPR036249">
    <property type="entry name" value="Thioredoxin-like_sf"/>
</dbReference>
<comment type="similarity">
    <text evidence="1">Belongs to the thioredoxin family.</text>
</comment>
<evidence type="ECO:0000259" key="3">
    <source>
        <dbReference type="PROSITE" id="PS51352"/>
    </source>
</evidence>
<reference evidence="4" key="1">
    <citation type="submission" date="2015-06" db="UniProtKB">
        <authorList>
            <consortium name="EnsemblPlants"/>
        </authorList>
    </citation>
    <scope>IDENTIFICATION</scope>
</reference>
<feature type="domain" description="Thioredoxin" evidence="3">
    <location>
        <begin position="56"/>
        <end position="199"/>
    </location>
</feature>
<dbReference type="OMA" id="QFLMVNC"/>
<dbReference type="EnsemblPlants" id="ORGLA03G0048800.1">
    <property type="protein sequence ID" value="ORGLA03G0048800.1"/>
    <property type="gene ID" value="ORGLA03G0048800"/>
</dbReference>
<keyword evidence="2" id="KW-0676">Redox-active center</keyword>
<sequence>MAMASALTNCWAISRSSQRGSKNNSSDGSFMVPARNHNRINRKHLSLREKDASTGWQITKAATENSTNAVHTPMKTKWWEKNMKSCNMKNIESQEDFDKQLLLASDKLTVVHFFSPSCGACKALHPKTSQKVCQLAGMHPELQFLMVNCNEQKEMCRRLNVHVLPMFRFYRGAEGRICSFSCTISTIYKIKDALKRHGVQLENLGPDKGLEKSELQNSDIDTSYNMDGGVGAVVPNNE</sequence>
<dbReference type="Gene3D" id="3.40.30.10">
    <property type="entry name" value="Glutaredoxin"/>
    <property type="match status" value="1"/>
</dbReference>
<evidence type="ECO:0000256" key="1">
    <source>
        <dbReference type="ARBA" id="ARBA00008987"/>
    </source>
</evidence>
<dbReference type="GO" id="GO:0009507">
    <property type="term" value="C:chloroplast"/>
    <property type="evidence" value="ECO:0007669"/>
    <property type="project" value="TreeGrafter"/>
</dbReference>
<organism evidence="4 5">
    <name type="scientific">Oryza glaberrima</name>
    <name type="common">African rice</name>
    <dbReference type="NCBI Taxonomy" id="4538"/>
    <lineage>
        <taxon>Eukaryota</taxon>
        <taxon>Viridiplantae</taxon>
        <taxon>Streptophyta</taxon>
        <taxon>Embryophyta</taxon>
        <taxon>Tracheophyta</taxon>
        <taxon>Spermatophyta</taxon>
        <taxon>Magnoliopsida</taxon>
        <taxon>Liliopsida</taxon>
        <taxon>Poales</taxon>
        <taxon>Poaceae</taxon>
        <taxon>BOP clade</taxon>
        <taxon>Oryzoideae</taxon>
        <taxon>Oryzeae</taxon>
        <taxon>Oryzinae</taxon>
        <taxon>Oryza</taxon>
    </lineage>
</organism>
<dbReference type="PANTHER" id="PTHR43601:SF35">
    <property type="entry name" value="THIOREDOXIN DOMAIN-CONTAINING PROTEIN"/>
    <property type="match status" value="1"/>
</dbReference>
<reference evidence="4 5" key="2">
    <citation type="submission" date="2018-04" db="EMBL/GenBank/DDBJ databases">
        <title>OglaRS2 (Oryza glaberrima Reference Sequence Version 2).</title>
        <authorList>
            <person name="Zhang J."/>
            <person name="Kudrna D."/>
            <person name="Lee S."/>
            <person name="Talag J."/>
            <person name="Rajasekar S."/>
            <person name="Wing R.A."/>
        </authorList>
    </citation>
    <scope>NUCLEOTIDE SEQUENCE [LARGE SCALE GENOMIC DNA]</scope>
    <source>
        <strain evidence="4 5">cv. IRGC 96717</strain>
    </source>
</reference>
<dbReference type="Gramene" id="ORGLA03G0048800.1">
    <property type="protein sequence ID" value="ORGLA03G0048800.1"/>
    <property type="gene ID" value="ORGLA03G0048800"/>
</dbReference>